<evidence type="ECO:0000313" key="2">
    <source>
        <dbReference type="Proteomes" id="UP001187415"/>
    </source>
</evidence>
<dbReference type="AlphaFoldDB" id="A0AA88SU08"/>
<sequence>MALLHEKSAECVLSEFDLFSCPLTQMSVEGSQYEEISPISSITDRGPIEFYIVAKGQKYLDLNNTILYLRLKMTNADGTDLAADAPVGIINYPLNTIFNQCDVTLGDPMIETLLNDSPETLKSQFTAGLFYQDTAGAMDSHVVLNGPNRGLTQRARFSAESKEFQVLGPLHADIFFCGRLLLNSVDVRVKLTRGSDAFCLMHAANRDYRLHVFYVKKTTVAPAVRIGHSAALLKSNALYPLICTQENFFLGTLPNYIVLGLVNHEAFTGSSNLNPQIQAKPFQPQFENNQCVREYYNLFSSTGRHLKDQPLCFDRNDFAQGYTLYTLYTLYLYAPDEGCSIPLPQTTTLIVYASYDSILEIDSKRNILTDYY</sequence>
<organism evidence="1 2">
    <name type="scientific">Channa striata</name>
    <name type="common">Snakehead murrel</name>
    <name type="synonym">Ophicephalus striatus</name>
    <dbReference type="NCBI Taxonomy" id="64152"/>
    <lineage>
        <taxon>Eukaryota</taxon>
        <taxon>Metazoa</taxon>
        <taxon>Chordata</taxon>
        <taxon>Craniata</taxon>
        <taxon>Vertebrata</taxon>
        <taxon>Euteleostomi</taxon>
        <taxon>Actinopterygii</taxon>
        <taxon>Neopterygii</taxon>
        <taxon>Teleostei</taxon>
        <taxon>Neoteleostei</taxon>
        <taxon>Acanthomorphata</taxon>
        <taxon>Anabantaria</taxon>
        <taxon>Anabantiformes</taxon>
        <taxon>Channoidei</taxon>
        <taxon>Channidae</taxon>
        <taxon>Channa</taxon>
    </lineage>
</organism>
<dbReference type="EMBL" id="JAUPFM010000006">
    <property type="protein sequence ID" value="KAK2848568.1"/>
    <property type="molecule type" value="Genomic_DNA"/>
</dbReference>
<name>A0AA88SU08_CHASR</name>
<reference evidence="1" key="1">
    <citation type="submission" date="2023-07" db="EMBL/GenBank/DDBJ databases">
        <title>Chromosome-level Genome Assembly of Striped Snakehead (Channa striata).</title>
        <authorList>
            <person name="Liu H."/>
        </authorList>
    </citation>
    <scope>NUCLEOTIDE SEQUENCE</scope>
    <source>
        <strain evidence="1">Gz</strain>
        <tissue evidence="1">Muscle</tissue>
    </source>
</reference>
<keyword evidence="2" id="KW-1185">Reference proteome</keyword>
<accession>A0AA88SU08</accession>
<gene>
    <name evidence="1" type="ORF">Q5P01_008402</name>
</gene>
<dbReference type="Proteomes" id="UP001187415">
    <property type="component" value="Unassembled WGS sequence"/>
</dbReference>
<comment type="caution">
    <text evidence="1">The sequence shown here is derived from an EMBL/GenBank/DDBJ whole genome shotgun (WGS) entry which is preliminary data.</text>
</comment>
<evidence type="ECO:0000313" key="1">
    <source>
        <dbReference type="EMBL" id="KAK2848568.1"/>
    </source>
</evidence>
<protein>
    <submittedName>
        <fullName evidence="1">Uncharacterized protein</fullName>
    </submittedName>
</protein>
<proteinExistence type="predicted"/>